<proteinExistence type="predicted"/>
<keyword evidence="2" id="KW-1185">Reference proteome</keyword>
<dbReference type="EMBL" id="KK118157">
    <property type="protein sequence ID" value="KFM72366.1"/>
    <property type="molecule type" value="Genomic_DNA"/>
</dbReference>
<organism evidence="1 2">
    <name type="scientific">Stegodyphus mimosarum</name>
    <name type="common">African social velvet spider</name>
    <dbReference type="NCBI Taxonomy" id="407821"/>
    <lineage>
        <taxon>Eukaryota</taxon>
        <taxon>Metazoa</taxon>
        <taxon>Ecdysozoa</taxon>
        <taxon>Arthropoda</taxon>
        <taxon>Chelicerata</taxon>
        <taxon>Arachnida</taxon>
        <taxon>Araneae</taxon>
        <taxon>Araneomorphae</taxon>
        <taxon>Entelegynae</taxon>
        <taxon>Eresoidea</taxon>
        <taxon>Eresidae</taxon>
        <taxon>Stegodyphus</taxon>
    </lineage>
</organism>
<reference evidence="1 2" key="1">
    <citation type="submission" date="2013-11" db="EMBL/GenBank/DDBJ databases">
        <title>Genome sequencing of Stegodyphus mimosarum.</title>
        <authorList>
            <person name="Bechsgaard J."/>
        </authorList>
    </citation>
    <scope>NUCLEOTIDE SEQUENCE [LARGE SCALE GENOMIC DNA]</scope>
</reference>
<dbReference type="AlphaFoldDB" id="A0A087U4S7"/>
<feature type="non-terminal residue" evidence="1">
    <location>
        <position position="39"/>
    </location>
</feature>
<dbReference type="Proteomes" id="UP000054359">
    <property type="component" value="Unassembled WGS sequence"/>
</dbReference>
<sequence length="39" mass="4426">MQVVFSFHSTSVMDTRNCFGVSRLHFLVEKPGILTESPK</sequence>
<evidence type="ECO:0000313" key="2">
    <source>
        <dbReference type="Proteomes" id="UP000054359"/>
    </source>
</evidence>
<accession>A0A087U4S7</accession>
<protein>
    <submittedName>
        <fullName evidence="1">Uncharacterized protein</fullName>
    </submittedName>
</protein>
<gene>
    <name evidence="1" type="ORF">X975_03769</name>
</gene>
<evidence type="ECO:0000313" key="1">
    <source>
        <dbReference type="EMBL" id="KFM72366.1"/>
    </source>
</evidence>
<name>A0A087U4S7_STEMI</name>